<protein>
    <submittedName>
        <fullName evidence="2">Uncharacterized protein</fullName>
    </submittedName>
</protein>
<evidence type="ECO:0000256" key="1">
    <source>
        <dbReference type="SAM" id="MobiDB-lite"/>
    </source>
</evidence>
<dbReference type="Proteomes" id="UP000325440">
    <property type="component" value="Unassembled WGS sequence"/>
</dbReference>
<feature type="compositionally biased region" description="Polar residues" evidence="1">
    <location>
        <begin position="1"/>
        <end position="12"/>
    </location>
</feature>
<evidence type="ECO:0000313" key="2">
    <source>
        <dbReference type="EMBL" id="VVC43724.1"/>
    </source>
</evidence>
<keyword evidence="3" id="KW-1185">Reference proteome</keyword>
<proteinExistence type="predicted"/>
<feature type="region of interest" description="Disordered" evidence="1">
    <location>
        <begin position="1"/>
        <end position="20"/>
    </location>
</feature>
<gene>
    <name evidence="2" type="ORF">CINCED_3A009753</name>
</gene>
<dbReference type="AlphaFoldDB" id="A0A5E4NMG9"/>
<dbReference type="EMBL" id="CABPRJ010002371">
    <property type="protein sequence ID" value="VVC43724.1"/>
    <property type="molecule type" value="Genomic_DNA"/>
</dbReference>
<reference evidence="2 3" key="1">
    <citation type="submission" date="2019-08" db="EMBL/GenBank/DDBJ databases">
        <authorList>
            <person name="Alioto T."/>
            <person name="Alioto T."/>
            <person name="Gomez Garrido J."/>
        </authorList>
    </citation>
    <scope>NUCLEOTIDE SEQUENCE [LARGE SCALE GENOMIC DNA]</scope>
</reference>
<sequence length="65" mass="7096">MVTDNVEQSQGVTMPKTVNPPSIFSESNLYFDNFTAKIKGFTQPGGFVCKTSTKGVKLQTFNSDS</sequence>
<evidence type="ECO:0000313" key="3">
    <source>
        <dbReference type="Proteomes" id="UP000325440"/>
    </source>
</evidence>
<organism evidence="2 3">
    <name type="scientific">Cinara cedri</name>
    <dbReference type="NCBI Taxonomy" id="506608"/>
    <lineage>
        <taxon>Eukaryota</taxon>
        <taxon>Metazoa</taxon>
        <taxon>Ecdysozoa</taxon>
        <taxon>Arthropoda</taxon>
        <taxon>Hexapoda</taxon>
        <taxon>Insecta</taxon>
        <taxon>Pterygota</taxon>
        <taxon>Neoptera</taxon>
        <taxon>Paraneoptera</taxon>
        <taxon>Hemiptera</taxon>
        <taxon>Sternorrhyncha</taxon>
        <taxon>Aphidomorpha</taxon>
        <taxon>Aphidoidea</taxon>
        <taxon>Aphididae</taxon>
        <taxon>Lachninae</taxon>
        <taxon>Cinara</taxon>
    </lineage>
</organism>
<accession>A0A5E4NMG9</accession>
<name>A0A5E4NMG9_9HEMI</name>